<dbReference type="InterPro" id="IPR029058">
    <property type="entry name" value="AB_hydrolase_fold"/>
</dbReference>
<evidence type="ECO:0000256" key="1">
    <source>
        <dbReference type="ARBA" id="ARBA00022801"/>
    </source>
</evidence>
<organism evidence="3 4">
    <name type="scientific">Anaerosphaera multitolerans</name>
    <dbReference type="NCBI Taxonomy" id="2487351"/>
    <lineage>
        <taxon>Bacteria</taxon>
        <taxon>Bacillati</taxon>
        <taxon>Bacillota</taxon>
        <taxon>Tissierellia</taxon>
        <taxon>Tissierellales</taxon>
        <taxon>Peptoniphilaceae</taxon>
        <taxon>Anaerosphaera</taxon>
    </lineage>
</organism>
<dbReference type="PANTHER" id="PTHR22946:SF9">
    <property type="entry name" value="POLYKETIDE TRANSFERASE AF380"/>
    <property type="match status" value="1"/>
</dbReference>
<reference evidence="3 4" key="1">
    <citation type="submission" date="2018-11" db="EMBL/GenBank/DDBJ databases">
        <title>Genome sequencing and assembly of Anaerosphaera sp. nov., GS7-6-2.</title>
        <authorList>
            <person name="Rettenmaier R."/>
            <person name="Liebl W."/>
            <person name="Zverlov V."/>
        </authorList>
    </citation>
    <scope>NUCLEOTIDE SEQUENCE [LARGE SCALE GENOMIC DNA]</scope>
    <source>
        <strain evidence="3 4">GS7-6-2</strain>
    </source>
</reference>
<dbReference type="SUPFAM" id="SSF53474">
    <property type="entry name" value="alpha/beta-Hydrolases"/>
    <property type="match status" value="1"/>
</dbReference>
<dbReference type="InterPro" id="IPR050261">
    <property type="entry name" value="FrsA_esterase"/>
</dbReference>
<dbReference type="PANTHER" id="PTHR22946">
    <property type="entry name" value="DIENELACTONE HYDROLASE DOMAIN-CONTAINING PROTEIN-RELATED"/>
    <property type="match status" value="1"/>
</dbReference>
<dbReference type="RefSeq" id="WP_127723290.1">
    <property type="nucleotide sequence ID" value="NZ_RLIH01000002.1"/>
</dbReference>
<dbReference type="Pfam" id="PF00326">
    <property type="entry name" value="Peptidase_S9"/>
    <property type="match status" value="1"/>
</dbReference>
<sequence>MEYLKSDFVEIKKEYAGEVPMYVVTPKLNVEKHKTIFFYHGWSSNALSQIFRANILASYGYQVILPEARFHGERGELDYDLEEVTRAHMMQVIMHNIEEFPSIYKYSVENLNVDEENVAVSGHSMGAITAGGLFTFKTSLKTAVLFNGTMNWEHIVDALMEGEDEISYERMRINEFMIQMNPQIHLEDLKDRALGLFNGAEDDVMPPISQEEFYEKAVEKYGDKELIKFEKFDRTYHQLTTQMLESSIIFLKEVAKF</sequence>
<evidence type="ECO:0000259" key="2">
    <source>
        <dbReference type="Pfam" id="PF00326"/>
    </source>
</evidence>
<keyword evidence="4" id="KW-1185">Reference proteome</keyword>
<feature type="domain" description="Peptidase S9 prolyl oligopeptidase catalytic" evidence="2">
    <location>
        <begin position="51"/>
        <end position="227"/>
    </location>
</feature>
<dbReference type="GO" id="GO:0008236">
    <property type="term" value="F:serine-type peptidase activity"/>
    <property type="evidence" value="ECO:0007669"/>
    <property type="project" value="InterPro"/>
</dbReference>
<evidence type="ECO:0000313" key="4">
    <source>
        <dbReference type="Proteomes" id="UP000288812"/>
    </source>
</evidence>
<dbReference type="Proteomes" id="UP000288812">
    <property type="component" value="Unassembled WGS sequence"/>
</dbReference>
<dbReference type="GO" id="GO:0006508">
    <property type="term" value="P:proteolysis"/>
    <property type="evidence" value="ECO:0007669"/>
    <property type="project" value="InterPro"/>
</dbReference>
<dbReference type="EMBL" id="RLIH01000002">
    <property type="protein sequence ID" value="RVU55524.1"/>
    <property type="molecule type" value="Genomic_DNA"/>
</dbReference>
<dbReference type="GO" id="GO:0052689">
    <property type="term" value="F:carboxylic ester hydrolase activity"/>
    <property type="evidence" value="ECO:0007669"/>
    <property type="project" value="UniProtKB-ARBA"/>
</dbReference>
<dbReference type="OrthoDB" id="31158at2"/>
<accession>A0A437S9K6</accession>
<evidence type="ECO:0000313" key="3">
    <source>
        <dbReference type="EMBL" id="RVU55524.1"/>
    </source>
</evidence>
<keyword evidence="1" id="KW-0378">Hydrolase</keyword>
<dbReference type="AlphaFoldDB" id="A0A437S9K6"/>
<comment type="caution">
    <text evidence="3">The sequence shown here is derived from an EMBL/GenBank/DDBJ whole genome shotgun (WGS) entry which is preliminary data.</text>
</comment>
<dbReference type="Gene3D" id="3.40.50.1820">
    <property type="entry name" value="alpha/beta hydrolase"/>
    <property type="match status" value="1"/>
</dbReference>
<dbReference type="InterPro" id="IPR001375">
    <property type="entry name" value="Peptidase_S9_cat"/>
</dbReference>
<name>A0A437S9K6_9FIRM</name>
<proteinExistence type="predicted"/>
<gene>
    <name evidence="3" type="ORF">EF514_02005</name>
</gene>
<protein>
    <submittedName>
        <fullName evidence="3">Phospholipase</fullName>
    </submittedName>
</protein>